<accession>A0A446BQD5</accession>
<feature type="compositionally biased region" description="Gly residues" evidence="1">
    <location>
        <begin position="93"/>
        <end position="105"/>
    </location>
</feature>
<evidence type="ECO:0000256" key="1">
    <source>
        <dbReference type="SAM" id="MobiDB-lite"/>
    </source>
</evidence>
<gene>
    <name evidence="3" type="ORF">TT172_LOCUS7113</name>
</gene>
<keyword evidence="2" id="KW-0472">Membrane</keyword>
<dbReference type="AlphaFoldDB" id="A0A446BQD5"/>
<sequence>MPISLLNPGQPCPIRSLHTITRDKERGRLPAAQLPPEPPIPPTDAIALDIRAARAHRPALTTGPTTSPLLVPLVLPGGRQRRQRLGHAPAAGGQLGVGGARGGQAAGLDDAAHQQREGLLDVDLEPRARLHEAAAAPARPLEPHRGGDLPAVLQVALVAGHDLDWRHRLGAGAGAARRQPVVQQVVVVRGVARVRQRRRHVQAGQAGAAGAGRVVEPRLGFHVDQLVEVVERVERGARRDVVDEQEGVGAQVRRRPHAAVLLLAGRVGQAEVVHHAVDPARHAVAVLDRRVVLARPLAPDQAQGDGGLAAAAVAADGDGDGHRQLRGVRRRWRVHGFHISYFFFFFSFFFPFGGG</sequence>
<evidence type="ECO:0000256" key="2">
    <source>
        <dbReference type="SAM" id="Phobius"/>
    </source>
</evidence>
<reference evidence="3 4" key="1">
    <citation type="submission" date="2018-04" db="EMBL/GenBank/DDBJ databases">
        <authorList>
            <person name="Huttner S."/>
            <person name="Dainat J."/>
        </authorList>
    </citation>
    <scope>NUCLEOTIDE SEQUENCE [LARGE SCALE GENOMIC DNA]</scope>
</reference>
<name>A0A446BQD5_9PEZI</name>
<feature type="transmembrane region" description="Helical" evidence="2">
    <location>
        <begin position="332"/>
        <end position="352"/>
    </location>
</feature>
<organism evidence="3 4">
    <name type="scientific">Thermothielavioides terrestris</name>
    <dbReference type="NCBI Taxonomy" id="2587410"/>
    <lineage>
        <taxon>Eukaryota</taxon>
        <taxon>Fungi</taxon>
        <taxon>Dikarya</taxon>
        <taxon>Ascomycota</taxon>
        <taxon>Pezizomycotina</taxon>
        <taxon>Sordariomycetes</taxon>
        <taxon>Sordariomycetidae</taxon>
        <taxon>Sordariales</taxon>
        <taxon>Chaetomiaceae</taxon>
        <taxon>Thermothielavioides</taxon>
    </lineage>
</organism>
<protein>
    <submittedName>
        <fullName evidence="3">397c17b3-1913-4a60-84b2-c04c7b11fdb7</fullName>
    </submittedName>
</protein>
<keyword evidence="2" id="KW-1133">Transmembrane helix</keyword>
<proteinExistence type="predicted"/>
<keyword evidence="2" id="KW-0812">Transmembrane</keyword>
<dbReference type="EMBL" id="OUUZ01000013">
    <property type="protein sequence ID" value="SPQ24694.1"/>
    <property type="molecule type" value="Genomic_DNA"/>
</dbReference>
<evidence type="ECO:0000313" key="3">
    <source>
        <dbReference type="EMBL" id="SPQ24694.1"/>
    </source>
</evidence>
<dbReference type="Proteomes" id="UP000289323">
    <property type="component" value="Unassembled WGS sequence"/>
</dbReference>
<feature type="region of interest" description="Disordered" evidence="1">
    <location>
        <begin position="84"/>
        <end position="111"/>
    </location>
</feature>
<evidence type="ECO:0000313" key="4">
    <source>
        <dbReference type="Proteomes" id="UP000289323"/>
    </source>
</evidence>